<dbReference type="SUPFAM" id="SSF103247">
    <property type="entry name" value="TT1751-like"/>
    <property type="match status" value="1"/>
</dbReference>
<keyword evidence="1" id="KW-0732">Signal</keyword>
<organism evidence="2 3">
    <name type="scientific">Hydrogenovibrio thermophilus</name>
    <dbReference type="NCBI Taxonomy" id="265883"/>
    <lineage>
        <taxon>Bacteria</taxon>
        <taxon>Pseudomonadati</taxon>
        <taxon>Pseudomonadota</taxon>
        <taxon>Gammaproteobacteria</taxon>
        <taxon>Thiotrichales</taxon>
        <taxon>Piscirickettsiaceae</taxon>
        <taxon>Hydrogenovibrio</taxon>
    </lineage>
</organism>
<name>A0A410H473_9GAMM</name>
<dbReference type="InterPro" id="IPR035923">
    <property type="entry name" value="TT1751-like_sf"/>
</dbReference>
<accession>A0A410H473</accession>
<reference evidence="2 3" key="1">
    <citation type="journal article" date="2018" name="Environ. Microbiol.">
        <title>Genomes of ubiquitous marine and hypersaline Hydrogenovibrio, Thiomicrorhabdus and Thiomicrospira spp. encode a diversity of mechanisms to sustain chemolithoautotrophy in heterogeneous environments.</title>
        <authorList>
            <person name="Scott K.M."/>
            <person name="Williams J."/>
            <person name="Porter C.M.B."/>
            <person name="Russel S."/>
            <person name="Harmer T.L."/>
            <person name="Paul J.H."/>
            <person name="Antonen K.M."/>
            <person name="Bridges M.K."/>
            <person name="Camper G.J."/>
            <person name="Campla C.K."/>
            <person name="Casella L.G."/>
            <person name="Chase E."/>
            <person name="Conrad J.W."/>
            <person name="Cruz M.C."/>
            <person name="Dunlap D.S."/>
            <person name="Duran L."/>
            <person name="Fahsbender E.M."/>
            <person name="Goldsmith D.B."/>
            <person name="Keeley R.F."/>
            <person name="Kondoff M.R."/>
            <person name="Kussy B.I."/>
            <person name="Lane M.K."/>
            <person name="Lawler S."/>
            <person name="Leigh B.A."/>
            <person name="Lewis C."/>
            <person name="Lostal L.M."/>
            <person name="Marking D."/>
            <person name="Mancera P.A."/>
            <person name="McClenthan E.C."/>
            <person name="McIntyre E.A."/>
            <person name="Mine J.A."/>
            <person name="Modi S."/>
            <person name="Moore B.D."/>
            <person name="Morgan W.A."/>
            <person name="Nelson K.M."/>
            <person name="Nguyen K.N."/>
            <person name="Ogburn N."/>
            <person name="Parrino D.G."/>
            <person name="Pedapudi A.D."/>
            <person name="Pelham R.P."/>
            <person name="Preece A.M."/>
            <person name="Rampersad E.A."/>
            <person name="Richardson J.C."/>
            <person name="Rodgers C.M."/>
            <person name="Schaffer B.L."/>
            <person name="Sheridan N.E."/>
            <person name="Solone M.R."/>
            <person name="Staley Z.R."/>
            <person name="Tabuchi M."/>
            <person name="Waide R.J."/>
            <person name="Wanjugi P.W."/>
            <person name="Young S."/>
            <person name="Clum A."/>
            <person name="Daum C."/>
            <person name="Huntemann M."/>
            <person name="Ivanova N."/>
            <person name="Kyrpides N."/>
            <person name="Mikhailova N."/>
            <person name="Palaniappan K."/>
            <person name="Pillay M."/>
            <person name="Reddy T.B.K."/>
            <person name="Shapiro N."/>
            <person name="Stamatis D."/>
            <person name="Varghese N."/>
            <person name="Woyke T."/>
            <person name="Boden R."/>
            <person name="Freyermuth S.K."/>
            <person name="Kerfeld C.A."/>
        </authorList>
    </citation>
    <scope>NUCLEOTIDE SEQUENCE [LARGE SCALE GENOMIC DNA]</scope>
    <source>
        <strain evidence="2 3">JR-2</strain>
    </source>
</reference>
<feature type="signal peptide" evidence="1">
    <location>
        <begin position="1"/>
        <end position="25"/>
    </location>
</feature>
<dbReference type="AlphaFoldDB" id="A0A410H473"/>
<dbReference type="KEGG" id="htr:EPV75_08615"/>
<evidence type="ECO:0000313" key="2">
    <source>
        <dbReference type="EMBL" id="QAB15723.1"/>
    </source>
</evidence>
<evidence type="ECO:0000256" key="1">
    <source>
        <dbReference type="SAM" id="SignalP"/>
    </source>
</evidence>
<protein>
    <submittedName>
        <fullName evidence="2">Uncharacterized protein</fullName>
    </submittedName>
</protein>
<gene>
    <name evidence="2" type="ORF">EPV75_08615</name>
</gene>
<dbReference type="RefSeq" id="WP_127119474.1">
    <property type="nucleotide sequence ID" value="NZ_CP035033.1"/>
</dbReference>
<sequence>MKFKSLFLTASLAVSLLVSATSAMAAGYMPFILGSSSGDSVSVVVDKTKQALTENGFEVVGSYKPNADSEVIVVTNDALKNLAGLSKNGGFGAMERVSVVKRGNQTEVSYTNPTYMWNVYRMDGDIQPVQAAMEKALGNQKGFGADKPLTAEELREYHYKFMMPYFDDVDEIQEFDSYQEGVNTIEAGLKAGRGGVTQVYRIDIPGKDMTVFGVAFSKTEGADKNILTQIDGEGHSHAAHLPYELLVNGNEALALNGKFRIAINWPSLSMMGSGSFMSIANAPDEIKQSLEIVAGNE</sequence>
<dbReference type="Proteomes" id="UP000285478">
    <property type="component" value="Chromosome"/>
</dbReference>
<dbReference type="EMBL" id="CP035033">
    <property type="protein sequence ID" value="QAB15723.1"/>
    <property type="molecule type" value="Genomic_DNA"/>
</dbReference>
<evidence type="ECO:0000313" key="3">
    <source>
        <dbReference type="Proteomes" id="UP000285478"/>
    </source>
</evidence>
<proteinExistence type="predicted"/>
<keyword evidence="3" id="KW-1185">Reference proteome</keyword>
<feature type="chain" id="PRO_5019232674" evidence="1">
    <location>
        <begin position="26"/>
        <end position="297"/>
    </location>
</feature>